<feature type="repeat" description="Solcar" evidence="9">
    <location>
        <begin position="157"/>
        <end position="247"/>
    </location>
</feature>
<dbReference type="PROSITE" id="PS50920">
    <property type="entry name" value="SOLCAR"/>
    <property type="match status" value="2"/>
</dbReference>
<evidence type="ECO:0000313" key="13">
    <source>
        <dbReference type="Proteomes" id="UP001138500"/>
    </source>
</evidence>
<evidence type="ECO:0000256" key="10">
    <source>
        <dbReference type="RuleBase" id="RU000488"/>
    </source>
</evidence>
<evidence type="ECO:0000256" key="5">
    <source>
        <dbReference type="ARBA" id="ARBA00022737"/>
    </source>
</evidence>
<keyword evidence="6" id="KW-0999">Mitochondrion inner membrane</keyword>
<comment type="caution">
    <text evidence="12">The sequence shown here is derived from an EMBL/GenBank/DDBJ whole genome shotgun (WGS) entry which is preliminary data.</text>
</comment>
<dbReference type="InterPro" id="IPR023395">
    <property type="entry name" value="MCP_dom_sf"/>
</dbReference>
<evidence type="ECO:0000256" key="1">
    <source>
        <dbReference type="ARBA" id="ARBA00004141"/>
    </source>
</evidence>
<dbReference type="GO" id="GO:0016020">
    <property type="term" value="C:membrane"/>
    <property type="evidence" value="ECO:0007669"/>
    <property type="project" value="UniProtKB-SubCell"/>
</dbReference>
<keyword evidence="5" id="KW-0677">Repeat</keyword>
<evidence type="ECO:0000256" key="6">
    <source>
        <dbReference type="ARBA" id="ARBA00022792"/>
    </source>
</evidence>
<proteinExistence type="inferred from homology"/>
<accession>A0A9W7SV46</accession>
<name>A0A9W7SV46_9PEZI</name>
<evidence type="ECO:0000256" key="8">
    <source>
        <dbReference type="ARBA" id="ARBA00023136"/>
    </source>
</evidence>
<dbReference type="Pfam" id="PF00153">
    <property type="entry name" value="Mito_carr"/>
    <property type="match status" value="2"/>
</dbReference>
<reference evidence="12 13" key="2">
    <citation type="journal article" date="2021" name="Curr. Genet.">
        <title>Genetic response to nitrogen starvation in the aggressive Eucalyptus foliar pathogen Teratosphaeria destructans.</title>
        <authorList>
            <person name="Havenga M."/>
            <person name="Wingfield B.D."/>
            <person name="Wingfield M.J."/>
            <person name="Dreyer L.L."/>
            <person name="Roets F."/>
            <person name="Aylward J."/>
        </authorList>
    </citation>
    <scope>NUCLEOTIDE SEQUENCE [LARGE SCALE GENOMIC DNA]</scope>
    <source>
        <strain evidence="12">CMW44962</strain>
    </source>
</reference>
<keyword evidence="4 9" id="KW-0812">Transmembrane</keyword>
<dbReference type="SUPFAM" id="SSF103506">
    <property type="entry name" value="Mitochondrial carrier"/>
    <property type="match status" value="1"/>
</dbReference>
<keyword evidence="3 10" id="KW-0813">Transport</keyword>
<comment type="similarity">
    <text evidence="2 10">Belongs to the mitochondrial carrier (TC 2.A.29) family.</text>
</comment>
<dbReference type="PANTHER" id="PTHR45618">
    <property type="entry name" value="MITOCHONDRIAL DICARBOXYLATE CARRIER-RELATED"/>
    <property type="match status" value="1"/>
</dbReference>
<keyword evidence="6" id="KW-0496">Mitochondrion</keyword>
<feature type="region of interest" description="Disordered" evidence="11">
    <location>
        <begin position="1"/>
        <end position="51"/>
    </location>
</feature>
<dbReference type="Gene3D" id="1.50.40.10">
    <property type="entry name" value="Mitochondrial carrier domain"/>
    <property type="match status" value="1"/>
</dbReference>
<dbReference type="Proteomes" id="UP001138500">
    <property type="component" value="Unassembled WGS sequence"/>
</dbReference>
<evidence type="ECO:0000313" key="12">
    <source>
        <dbReference type="EMBL" id="KAH9832381.1"/>
    </source>
</evidence>
<dbReference type="InterPro" id="IPR050391">
    <property type="entry name" value="Mito_Metabolite_Transporter"/>
</dbReference>
<gene>
    <name evidence="12" type="ORF">Tdes44962_MAKER02044</name>
</gene>
<comment type="subcellular location">
    <subcellularLocation>
        <location evidence="1">Membrane</location>
        <topology evidence="1">Multi-pass membrane protein</topology>
    </subcellularLocation>
</comment>
<evidence type="ECO:0000256" key="11">
    <source>
        <dbReference type="SAM" id="MobiDB-lite"/>
    </source>
</evidence>
<evidence type="ECO:0000256" key="4">
    <source>
        <dbReference type="ARBA" id="ARBA00022692"/>
    </source>
</evidence>
<keyword evidence="8 9" id="KW-0472">Membrane</keyword>
<feature type="compositionally biased region" description="Low complexity" evidence="11">
    <location>
        <begin position="12"/>
        <end position="40"/>
    </location>
</feature>
<dbReference type="InterPro" id="IPR018108">
    <property type="entry name" value="MCP_transmembrane"/>
</dbReference>
<organism evidence="12 13">
    <name type="scientific">Teratosphaeria destructans</name>
    <dbReference type="NCBI Taxonomy" id="418781"/>
    <lineage>
        <taxon>Eukaryota</taxon>
        <taxon>Fungi</taxon>
        <taxon>Dikarya</taxon>
        <taxon>Ascomycota</taxon>
        <taxon>Pezizomycotina</taxon>
        <taxon>Dothideomycetes</taxon>
        <taxon>Dothideomycetidae</taxon>
        <taxon>Mycosphaerellales</taxon>
        <taxon>Teratosphaeriaceae</taxon>
        <taxon>Teratosphaeria</taxon>
    </lineage>
</organism>
<reference evidence="12 13" key="1">
    <citation type="journal article" date="2018" name="IMA Fungus">
        <title>IMA Genome-F 10: Nine draft genome sequences of Claviceps purpurea s.lat., including C. arundinis, C. humidiphila, and C. cf. spartinae, pseudomolecules for the pitch canker pathogen Fusarium circinatum, draft genome of Davidsoniella eucalypti, Grosmannia galeiformis, Quambalaria eucalypti, and Teratosphaeria destructans.</title>
        <authorList>
            <person name="Wingfield B.D."/>
            <person name="Liu M."/>
            <person name="Nguyen H.D."/>
            <person name="Lane F.A."/>
            <person name="Morgan S.W."/>
            <person name="De Vos L."/>
            <person name="Wilken P.M."/>
            <person name="Duong T.A."/>
            <person name="Aylward J."/>
            <person name="Coetzee M.P."/>
            <person name="Dadej K."/>
            <person name="De Beer Z.W."/>
            <person name="Findlay W."/>
            <person name="Havenga M."/>
            <person name="Kolarik M."/>
            <person name="Menzies J.G."/>
            <person name="Naidoo K."/>
            <person name="Pochopski O."/>
            <person name="Shoukouhi P."/>
            <person name="Santana Q.C."/>
            <person name="Seifert K.A."/>
            <person name="Soal N."/>
            <person name="Steenkamp E.T."/>
            <person name="Tatham C.T."/>
            <person name="van der Nest M.A."/>
            <person name="Wingfield M.J."/>
        </authorList>
    </citation>
    <scope>NUCLEOTIDE SEQUENCE [LARGE SCALE GENOMIC DNA]</scope>
    <source>
        <strain evidence="12">CMW44962</strain>
    </source>
</reference>
<keyword evidence="13" id="KW-1185">Reference proteome</keyword>
<dbReference type="OrthoDB" id="448427at2759"/>
<keyword evidence="7" id="KW-1133">Transmembrane helix</keyword>
<dbReference type="EMBL" id="RIBY02001113">
    <property type="protein sequence ID" value="KAH9832381.1"/>
    <property type="molecule type" value="Genomic_DNA"/>
</dbReference>
<feature type="repeat" description="Solcar" evidence="9">
    <location>
        <begin position="256"/>
        <end position="339"/>
    </location>
</feature>
<dbReference type="AlphaFoldDB" id="A0A9W7SV46"/>
<evidence type="ECO:0000256" key="9">
    <source>
        <dbReference type="PROSITE-ProRule" id="PRU00282"/>
    </source>
</evidence>
<evidence type="ECO:0000256" key="2">
    <source>
        <dbReference type="ARBA" id="ARBA00006375"/>
    </source>
</evidence>
<evidence type="ECO:0000256" key="3">
    <source>
        <dbReference type="ARBA" id="ARBA00022448"/>
    </source>
</evidence>
<evidence type="ECO:0000256" key="7">
    <source>
        <dbReference type="ARBA" id="ARBA00022989"/>
    </source>
</evidence>
<sequence length="348" mass="37300">MAETRTMKTADSTSLAPPSESTSPASPAESNSPTSTTSSPSPAPQVPHTGHPKIVKKMFVPTHPDVIEKDKSIHPEHGVIHYPWYYGGLASCVSTTCTQPFGVASTPDSGRHHKGPQPGLIRLLGAALVRVSCYSGIRFGMYEKLKELSTTPTHSPSAYTLAGLAAASGATGSVFSNFADVVCLRIQNDPGLPTAQRRNYKGFAHGLAKMVSEEGLSSIWTGVGIGAGRAAVSTATQLAGYDIAKRELMGRTSMKDDPYTHVSASCLAGFLSTLICNPLDVLKARVMTRSNDTSIPVMLKHTFRTEGAIWMFRRMLPALLSRGPSTIITFVTFEQLKHAYRHAQGLED</sequence>
<protein>
    <submittedName>
        <fullName evidence="12">Mitochondrial carrier</fullName>
    </submittedName>
</protein>